<dbReference type="EMBL" id="JYFC01000003">
    <property type="protein sequence ID" value="KJC64613.1"/>
    <property type="molecule type" value="Genomic_DNA"/>
</dbReference>
<keyword evidence="2" id="KW-1185">Reference proteome</keyword>
<organism evidence="1 2">
    <name type="scientific">Agreia bicolorata</name>
    <dbReference type="NCBI Taxonomy" id="110935"/>
    <lineage>
        <taxon>Bacteria</taxon>
        <taxon>Bacillati</taxon>
        <taxon>Actinomycetota</taxon>
        <taxon>Actinomycetes</taxon>
        <taxon>Micrococcales</taxon>
        <taxon>Microbacteriaceae</taxon>
        <taxon>Agreia</taxon>
    </lineage>
</organism>
<proteinExistence type="predicted"/>
<dbReference type="Proteomes" id="UP000032503">
    <property type="component" value="Unassembled WGS sequence"/>
</dbReference>
<gene>
    <name evidence="1" type="ORF">TZ00_09720</name>
</gene>
<comment type="caution">
    <text evidence="1">The sequence shown here is derived from an EMBL/GenBank/DDBJ whole genome shotgun (WGS) entry which is preliminary data.</text>
</comment>
<protein>
    <submittedName>
        <fullName evidence="1">Uncharacterized protein</fullName>
    </submittedName>
</protein>
<sequence length="90" mass="9832">MPGMLINAYSSEPGESGLYGNEASAQLRTYGLAVCEWFSEADMGAIDAVEAESQAIVAWSKRHSKNKPPVSPELLATRYREALDRYFGSS</sequence>
<name>A0ABR5CG23_9MICO</name>
<reference evidence="1 2" key="1">
    <citation type="journal article" date="2001" name="Int. J. Syst. Evol. Microbiol.">
        <title>Agreia bicolorata gen. nov., sp. nov., to accommodate actinobacteria isolated from narrow reed grass infected by the nematode Heteroanguina graminophila.</title>
        <authorList>
            <person name="Evtushenko L.I."/>
            <person name="Dorofeeva L.V."/>
            <person name="Dobrovolskaya T.G."/>
            <person name="Streshinskaya G.M."/>
            <person name="Subbotin S.A."/>
            <person name="Tiedje J.M."/>
        </authorList>
    </citation>
    <scope>NUCLEOTIDE SEQUENCE [LARGE SCALE GENOMIC DNA]</scope>
    <source>
        <strain evidence="1 2">VKM Ac-1804</strain>
    </source>
</reference>
<evidence type="ECO:0000313" key="1">
    <source>
        <dbReference type="EMBL" id="KJC64613.1"/>
    </source>
</evidence>
<accession>A0ABR5CG23</accession>
<evidence type="ECO:0000313" key="2">
    <source>
        <dbReference type="Proteomes" id="UP000032503"/>
    </source>
</evidence>